<dbReference type="GO" id="GO:0005975">
    <property type="term" value="P:carbohydrate metabolic process"/>
    <property type="evidence" value="ECO:0007669"/>
    <property type="project" value="InterPro"/>
</dbReference>
<dbReference type="Pfam" id="PF05147">
    <property type="entry name" value="LANC_like"/>
    <property type="match status" value="1"/>
</dbReference>
<evidence type="ECO:0000256" key="3">
    <source>
        <dbReference type="ARBA" id="ARBA00022833"/>
    </source>
</evidence>
<dbReference type="GO" id="GO:0031179">
    <property type="term" value="P:peptide modification"/>
    <property type="evidence" value="ECO:0007669"/>
    <property type="project" value="InterPro"/>
</dbReference>
<proteinExistence type="inferred from homology"/>
<dbReference type="GeneID" id="101510132"/>
<dbReference type="SMART" id="SM01260">
    <property type="entry name" value="LANC_like"/>
    <property type="match status" value="1"/>
</dbReference>
<name>A0A1S2Z3N0_CICAR</name>
<evidence type="ECO:0000256" key="4">
    <source>
        <dbReference type="PIRSR" id="PIRSR607822-1"/>
    </source>
</evidence>
<dbReference type="InterPro" id="IPR020464">
    <property type="entry name" value="LanC-like_prot_euk"/>
</dbReference>
<accession>A0A1S2Z3N0</accession>
<dbReference type="SUPFAM" id="SSF158745">
    <property type="entry name" value="LanC-like"/>
    <property type="match status" value="1"/>
</dbReference>
<organism evidence="6 7">
    <name type="scientific">Cicer arietinum</name>
    <name type="common">Chickpea</name>
    <name type="synonym">Garbanzo</name>
    <dbReference type="NCBI Taxonomy" id="3827"/>
    <lineage>
        <taxon>Eukaryota</taxon>
        <taxon>Viridiplantae</taxon>
        <taxon>Streptophyta</taxon>
        <taxon>Embryophyta</taxon>
        <taxon>Tracheophyta</taxon>
        <taxon>Spermatophyta</taxon>
        <taxon>Magnoliopsida</taxon>
        <taxon>eudicotyledons</taxon>
        <taxon>Gunneridae</taxon>
        <taxon>Pentapetalae</taxon>
        <taxon>rosids</taxon>
        <taxon>fabids</taxon>
        <taxon>Fabales</taxon>
        <taxon>Fabaceae</taxon>
        <taxon>Papilionoideae</taxon>
        <taxon>50 kb inversion clade</taxon>
        <taxon>NPAAA clade</taxon>
        <taxon>Hologalegina</taxon>
        <taxon>IRL clade</taxon>
        <taxon>Cicereae</taxon>
        <taxon>Cicer</taxon>
    </lineage>
</organism>
<gene>
    <name evidence="7" type="primary">LOC101510132</name>
</gene>
<dbReference type="PRINTS" id="PR01951">
    <property type="entry name" value="LANCEUKARYTE"/>
</dbReference>
<dbReference type="GO" id="GO:0046872">
    <property type="term" value="F:metal ion binding"/>
    <property type="evidence" value="ECO:0007669"/>
    <property type="project" value="UniProtKB-KW"/>
</dbReference>
<keyword evidence="5" id="KW-0732">Signal</keyword>
<feature type="binding site" evidence="4">
    <location>
        <position position="365"/>
    </location>
    <ligand>
        <name>Zn(2+)</name>
        <dbReference type="ChEBI" id="CHEBI:29105"/>
    </ligand>
</feature>
<keyword evidence="2 4" id="KW-0479">Metal-binding</keyword>
<feature type="chain" id="PRO_5018785621" evidence="5">
    <location>
        <begin position="24"/>
        <end position="446"/>
    </location>
</feature>
<comment type="similarity">
    <text evidence="1">Belongs to the LanC-like protein family.</text>
</comment>
<keyword evidence="3 4" id="KW-0862">Zinc</keyword>
<evidence type="ECO:0000313" key="7">
    <source>
        <dbReference type="RefSeq" id="XP_004514463.3"/>
    </source>
</evidence>
<keyword evidence="6" id="KW-1185">Reference proteome</keyword>
<dbReference type="PaxDb" id="3827-XP_004514463.1"/>
<feature type="binding site" evidence="4">
    <location>
        <position position="364"/>
    </location>
    <ligand>
        <name>Zn(2+)</name>
        <dbReference type="ChEBI" id="CHEBI:29105"/>
    </ligand>
</feature>
<feature type="signal peptide" evidence="5">
    <location>
        <begin position="1"/>
        <end position="23"/>
    </location>
</feature>
<evidence type="ECO:0000256" key="2">
    <source>
        <dbReference type="ARBA" id="ARBA00022723"/>
    </source>
</evidence>
<dbReference type="eggNOG" id="KOG2787">
    <property type="taxonomic scope" value="Eukaryota"/>
</dbReference>
<dbReference type="AlphaFoldDB" id="A0A1S2Z3N0"/>
<feature type="binding site" evidence="4">
    <location>
        <position position="319"/>
    </location>
    <ligand>
        <name>Zn(2+)</name>
        <dbReference type="ChEBI" id="CHEBI:29105"/>
    </ligand>
</feature>
<dbReference type="CDD" id="cd04794">
    <property type="entry name" value="euk_LANCL"/>
    <property type="match status" value="1"/>
</dbReference>
<evidence type="ECO:0000313" key="6">
    <source>
        <dbReference type="Proteomes" id="UP000087171"/>
    </source>
</evidence>
<evidence type="ECO:0000256" key="5">
    <source>
        <dbReference type="SAM" id="SignalP"/>
    </source>
</evidence>
<evidence type="ECO:0000256" key="1">
    <source>
        <dbReference type="ARBA" id="ARBA00007179"/>
    </source>
</evidence>
<dbReference type="Gene3D" id="1.50.10.10">
    <property type="match status" value="1"/>
</dbReference>
<dbReference type="OrthoDB" id="10257263at2759"/>
<dbReference type="GO" id="GO:0005886">
    <property type="term" value="C:plasma membrane"/>
    <property type="evidence" value="ECO:0007669"/>
    <property type="project" value="TreeGrafter"/>
</dbReference>
<reference evidence="7" key="1">
    <citation type="submission" date="2025-08" db="UniProtKB">
        <authorList>
            <consortium name="RefSeq"/>
        </authorList>
    </citation>
    <scope>IDENTIFICATION</scope>
    <source>
        <tissue evidence="7">Etiolated seedlings</tissue>
    </source>
</reference>
<dbReference type="Proteomes" id="UP000087171">
    <property type="component" value="Unplaced"/>
</dbReference>
<dbReference type="InterPro" id="IPR007822">
    <property type="entry name" value="LANC-like"/>
</dbReference>
<dbReference type="PANTHER" id="PTHR12736">
    <property type="entry name" value="LANC-LIKE PROTEIN"/>
    <property type="match status" value="1"/>
</dbReference>
<dbReference type="KEGG" id="cam:101510132"/>
<dbReference type="InterPro" id="IPR012341">
    <property type="entry name" value="6hp_glycosidase-like_sf"/>
</dbReference>
<protein>
    <submittedName>
        <fullName evidence="7">LanC-like protein GCL2</fullName>
    </submittedName>
</protein>
<dbReference type="FunFam" id="1.50.10.10:FF:000035">
    <property type="entry name" value="LanC-like protein 2"/>
    <property type="match status" value="1"/>
</dbReference>
<dbReference type="RefSeq" id="XP_004514463.3">
    <property type="nucleotide sequence ID" value="XM_004514406.3"/>
</dbReference>
<dbReference type="PANTHER" id="PTHR12736:SF22">
    <property type="entry name" value="LANC-LIKE PROTEIN GCL2"/>
    <property type="match status" value="1"/>
</dbReference>
<dbReference type="PRINTS" id="PR01950">
    <property type="entry name" value="LANCSUPER"/>
</dbReference>
<sequence>MQHYIDTLLLHLSLFLFPHFTSSFFLQTEAMSDRFFPNPMPEFVPEATPSTQHELHEAITVTTGDSLHKLLAMPHAPLSERLKRAALDLKQTIVMETWGFTEQRVGDFTLYCGLLGTAFLLFKSYNVTQNANDLTLCSQIIKACDTASLYSREVSFICGRAGVCALGAVAAKHAGNDESLRYYLAQFQKIKLPKDLPDELLYGRVGFLWACLFLNKHLGQGTVPSSYTAPVVDEIIKNGRALGRKGKCPLMFEWYGEKYWGAAHGLVGIMHVLMDMELKPDQLEDVRDTLKYMILNRFPSGNYPASEGDKKRDELVHWCHGAPGVALTLVKASKVFGDEEFLDAAMEAADVVWSRGLLKRVGMCHGISGNAYVFLSLYQLTGNAKYLYKAKAFACFLLDRAHKLISRGEMHGGDRPYSLFEGVGGMAYLFLDMVDPSQSKFPAYEL</sequence>